<protein>
    <submittedName>
        <fullName evidence="1">PkaR protein</fullName>
    </submittedName>
</protein>
<keyword evidence="2" id="KW-1185">Reference proteome</keyword>
<accession>A0A812WC74</accession>
<dbReference type="EMBL" id="CAJNIZ010043638">
    <property type="protein sequence ID" value="CAE7665040.1"/>
    <property type="molecule type" value="Genomic_DNA"/>
</dbReference>
<evidence type="ECO:0000313" key="1">
    <source>
        <dbReference type="EMBL" id="CAE7665040.1"/>
    </source>
</evidence>
<evidence type="ECO:0000313" key="2">
    <source>
        <dbReference type="Proteomes" id="UP000649617"/>
    </source>
</evidence>
<comment type="caution">
    <text evidence="1">The sequence shown here is derived from an EMBL/GenBank/DDBJ whole genome shotgun (WGS) entry which is preliminary data.</text>
</comment>
<organism evidence="1 2">
    <name type="scientific">Symbiodinium pilosum</name>
    <name type="common">Dinoflagellate</name>
    <dbReference type="NCBI Taxonomy" id="2952"/>
    <lineage>
        <taxon>Eukaryota</taxon>
        <taxon>Sar</taxon>
        <taxon>Alveolata</taxon>
        <taxon>Dinophyceae</taxon>
        <taxon>Suessiales</taxon>
        <taxon>Symbiodiniaceae</taxon>
        <taxon>Symbiodinium</taxon>
    </lineage>
</organism>
<feature type="non-terminal residue" evidence="1">
    <location>
        <position position="1"/>
    </location>
</feature>
<dbReference type="Proteomes" id="UP000649617">
    <property type="component" value="Unassembled WGS sequence"/>
</dbReference>
<dbReference type="AlphaFoldDB" id="A0A812WC74"/>
<proteinExistence type="predicted"/>
<name>A0A812WC74_SYMPI</name>
<sequence>FLQIHDNADKTKIEEAPVDAFAAIYYDSKLSREIALQEMRDAAKSRGDGLASLISNDDTYPDAYGAHVPEILLREVYIDKQDIQFQAGWETGRQSEPAFMDMNLHAVRDESSNPRVVLFQYDATNPMNPHALLIAYAEEWRMPNSSKVVRTVKPVVSDFDTFTVGSRGVRYEPLPPEQIELELWSLDQTREILSQPGSESWTSRWLKVLSEADKQGRHFHIPPYGFGDPTSYGLIEQVIKATQVSGAVRHGAECFNFFFPQELDTEYLIVWHGFSGKPWEPCQVLPEVDWNTTIGQVF</sequence>
<reference evidence="1" key="1">
    <citation type="submission" date="2021-02" db="EMBL/GenBank/DDBJ databases">
        <authorList>
            <person name="Dougan E. K."/>
            <person name="Rhodes N."/>
            <person name="Thang M."/>
            <person name="Chan C."/>
        </authorList>
    </citation>
    <scope>NUCLEOTIDE SEQUENCE</scope>
</reference>
<dbReference type="OrthoDB" id="10264606at2759"/>
<gene>
    <name evidence="1" type="primary">pkaR</name>
    <name evidence="1" type="ORF">SPIL2461_LOCUS18167</name>
</gene>